<dbReference type="Pfam" id="PF01740">
    <property type="entry name" value="STAS"/>
    <property type="match status" value="1"/>
</dbReference>
<dbReference type="InterPro" id="IPR003658">
    <property type="entry name" value="Anti-sigma_ant"/>
</dbReference>
<gene>
    <name evidence="4" type="ORF">B7O87_11160</name>
</gene>
<sequence>MSKQVQTLTLTKNLNSESALEFQRNIAKIVESKTEVVLIDCQHVTFLDSRGLGYLVLAFKNLQKAGIKMVLCSLSEQVRMIFELTSIDEIFEIFATQDDFHQELVNKT</sequence>
<proteinExistence type="inferred from homology"/>
<accession>A0A1X4G5C6</accession>
<dbReference type="SUPFAM" id="SSF52091">
    <property type="entry name" value="SpoIIaa-like"/>
    <property type="match status" value="1"/>
</dbReference>
<dbReference type="CDD" id="cd07043">
    <property type="entry name" value="STAS_anti-anti-sigma_factors"/>
    <property type="match status" value="1"/>
</dbReference>
<dbReference type="NCBIfam" id="TIGR00377">
    <property type="entry name" value="ant_ant_sig"/>
    <property type="match status" value="1"/>
</dbReference>
<evidence type="ECO:0000259" key="3">
    <source>
        <dbReference type="PROSITE" id="PS50801"/>
    </source>
</evidence>
<evidence type="ECO:0000256" key="1">
    <source>
        <dbReference type="ARBA" id="ARBA00009013"/>
    </source>
</evidence>
<dbReference type="InterPro" id="IPR002645">
    <property type="entry name" value="STAS_dom"/>
</dbReference>
<dbReference type="PROSITE" id="PS50801">
    <property type="entry name" value="STAS"/>
    <property type="match status" value="1"/>
</dbReference>
<name>A0A1X4G5C6_9CYAN</name>
<reference evidence="5" key="1">
    <citation type="submission" date="2017-04" db="EMBL/GenBank/DDBJ databases">
        <authorList>
            <person name="Abreu V.A."/>
            <person name="Popin R.V."/>
            <person name="Rigonato J."/>
            <person name="Andreote A.P."/>
            <person name="Schaker P.C."/>
            <person name="Hoff-Risseti C."/>
            <person name="Alvarenga D.O."/>
            <person name="Varani A.M."/>
            <person name="Fiore M.F."/>
        </authorList>
    </citation>
    <scope>NUCLEOTIDE SEQUENCE [LARGE SCALE GENOMIC DNA]</scope>
    <source>
        <strain evidence="5">CENA303</strain>
    </source>
</reference>
<dbReference type="EMBL" id="NBYN01000054">
    <property type="protein sequence ID" value="OSO89709.1"/>
    <property type="molecule type" value="Genomic_DNA"/>
</dbReference>
<evidence type="ECO:0000313" key="4">
    <source>
        <dbReference type="EMBL" id="OSO89709.1"/>
    </source>
</evidence>
<comment type="caution">
    <text evidence="4">The sequence shown here is derived from an EMBL/GenBank/DDBJ whole genome shotgun (WGS) entry which is preliminary data.</text>
</comment>
<dbReference type="Proteomes" id="UP000192997">
    <property type="component" value="Unassembled WGS sequence"/>
</dbReference>
<comment type="similarity">
    <text evidence="1 2">Belongs to the anti-sigma-factor antagonist family.</text>
</comment>
<dbReference type="RefSeq" id="WP_009344641.1">
    <property type="nucleotide sequence ID" value="NZ_NBYN01000054.1"/>
</dbReference>
<dbReference type="PANTHER" id="PTHR33495">
    <property type="entry name" value="ANTI-SIGMA FACTOR ANTAGONIST TM_1081-RELATED-RELATED"/>
    <property type="match status" value="1"/>
</dbReference>
<protein>
    <recommendedName>
        <fullName evidence="2">Anti-sigma factor antagonist</fullName>
    </recommendedName>
</protein>
<evidence type="ECO:0000256" key="2">
    <source>
        <dbReference type="RuleBase" id="RU003749"/>
    </source>
</evidence>
<feature type="domain" description="STAS" evidence="3">
    <location>
        <begin position="1"/>
        <end position="107"/>
    </location>
</feature>
<organism evidence="4 5">
    <name type="scientific">Cylindrospermopsis raciborskii CENA303</name>
    <dbReference type="NCBI Taxonomy" id="1170769"/>
    <lineage>
        <taxon>Bacteria</taxon>
        <taxon>Bacillati</taxon>
        <taxon>Cyanobacteriota</taxon>
        <taxon>Cyanophyceae</taxon>
        <taxon>Nostocales</taxon>
        <taxon>Aphanizomenonaceae</taxon>
        <taxon>Cylindrospermopsis</taxon>
    </lineage>
</organism>
<dbReference type="InterPro" id="IPR036513">
    <property type="entry name" value="STAS_dom_sf"/>
</dbReference>
<dbReference type="PANTHER" id="PTHR33495:SF2">
    <property type="entry name" value="ANTI-SIGMA FACTOR ANTAGONIST TM_1081-RELATED"/>
    <property type="match status" value="1"/>
</dbReference>
<dbReference type="AlphaFoldDB" id="A0A1X4G5C6"/>
<dbReference type="GO" id="GO:0043856">
    <property type="term" value="F:anti-sigma factor antagonist activity"/>
    <property type="evidence" value="ECO:0007669"/>
    <property type="project" value="InterPro"/>
</dbReference>
<dbReference type="Gene3D" id="3.30.750.24">
    <property type="entry name" value="STAS domain"/>
    <property type="match status" value="1"/>
</dbReference>
<evidence type="ECO:0000313" key="5">
    <source>
        <dbReference type="Proteomes" id="UP000192997"/>
    </source>
</evidence>